<keyword evidence="4" id="KW-1185">Reference proteome</keyword>
<dbReference type="InterPro" id="IPR028994">
    <property type="entry name" value="Integrin_alpha_N"/>
</dbReference>
<reference evidence="3 4" key="1">
    <citation type="journal article" date="2021" name="Arch. Microbiol.">
        <title>Thalassobius aquimarinus sp. nov., isolated from the Sea of Japan seashore.</title>
        <authorList>
            <person name="Kurilenko V.V."/>
            <person name="Romanenko L.A."/>
            <person name="Chernysheva N.Y."/>
            <person name="Velansky P.V."/>
            <person name="Tekutyeva L.A."/>
            <person name="Isaeva M.P."/>
            <person name="Mikhailov V.V."/>
        </authorList>
    </citation>
    <scope>NUCLEOTIDE SEQUENCE [LARGE SCALE GENOMIC DNA]</scope>
    <source>
        <strain evidence="3 4">KMM 8518</strain>
    </source>
</reference>
<dbReference type="Pfam" id="PF13517">
    <property type="entry name" value="FG-GAP_3"/>
    <property type="match status" value="1"/>
</dbReference>
<protein>
    <submittedName>
        <fullName evidence="3">VCBS repeat-containing protein</fullName>
    </submittedName>
</protein>
<evidence type="ECO:0000313" key="4">
    <source>
        <dbReference type="Proteomes" id="UP001195941"/>
    </source>
</evidence>
<evidence type="ECO:0000256" key="2">
    <source>
        <dbReference type="SAM" id="SignalP"/>
    </source>
</evidence>
<evidence type="ECO:0000256" key="1">
    <source>
        <dbReference type="ARBA" id="ARBA00022729"/>
    </source>
</evidence>
<dbReference type="SUPFAM" id="SSF69318">
    <property type="entry name" value="Integrin alpha N-terminal domain"/>
    <property type="match status" value="1"/>
</dbReference>
<sequence length="250" mass="27510">MRGRARRYPARPWRHMARRAGLALGLCAAFLAGPVAAEIQSARFADPTTRYAHGVFGDPEEWGALRMRLSDGRKLIVRLPENRVFEDLSPRLIDVDGDGDAEVVVVETDIARGAALAIYDETGKVAQTPHIGRTHRWLAPLGGADLDGDGFVELAYIDRPHLARTLRVWRFRDGGLSEVAALKGLTNHLLGDPGIGGGIRDCGRGPEIVTADADWHRVMAVRLENGRLYGREIGRFEGPESFDRALNCRD</sequence>
<dbReference type="RefSeq" id="WP_212702470.1">
    <property type="nucleotide sequence ID" value="NZ_JADMKU010000019.1"/>
</dbReference>
<dbReference type="Proteomes" id="UP001195941">
    <property type="component" value="Unassembled WGS sequence"/>
</dbReference>
<feature type="signal peptide" evidence="2">
    <location>
        <begin position="1"/>
        <end position="37"/>
    </location>
</feature>
<name>A0ABS5HV51_9RHOB</name>
<gene>
    <name evidence="3" type="ORF">IT775_17145</name>
</gene>
<organism evidence="3 4">
    <name type="scientific">Thalassovita aquimarina</name>
    <dbReference type="NCBI Taxonomy" id="2785917"/>
    <lineage>
        <taxon>Bacteria</taxon>
        <taxon>Pseudomonadati</taxon>
        <taxon>Pseudomonadota</taxon>
        <taxon>Alphaproteobacteria</taxon>
        <taxon>Rhodobacterales</taxon>
        <taxon>Roseobacteraceae</taxon>
        <taxon>Thalassovita</taxon>
    </lineage>
</organism>
<evidence type="ECO:0000313" key="3">
    <source>
        <dbReference type="EMBL" id="MBR9652847.1"/>
    </source>
</evidence>
<dbReference type="EMBL" id="JADMKU010000019">
    <property type="protein sequence ID" value="MBR9652847.1"/>
    <property type="molecule type" value="Genomic_DNA"/>
</dbReference>
<proteinExistence type="predicted"/>
<feature type="chain" id="PRO_5046897996" evidence="2">
    <location>
        <begin position="38"/>
        <end position="250"/>
    </location>
</feature>
<keyword evidence="1 2" id="KW-0732">Signal</keyword>
<comment type="caution">
    <text evidence="3">The sequence shown here is derived from an EMBL/GenBank/DDBJ whole genome shotgun (WGS) entry which is preliminary data.</text>
</comment>
<dbReference type="InterPro" id="IPR013517">
    <property type="entry name" value="FG-GAP"/>
</dbReference>
<accession>A0ABS5HV51</accession>